<evidence type="ECO:0000313" key="2">
    <source>
        <dbReference type="Proteomes" id="UP000593572"/>
    </source>
</evidence>
<reference evidence="1 2" key="1">
    <citation type="journal article" date="2019" name="Genome Biol. Evol.">
        <title>Insights into the evolution of the New World diploid cottons (Gossypium, subgenus Houzingenia) based on genome sequencing.</title>
        <authorList>
            <person name="Grover C.E."/>
            <person name="Arick M.A. 2nd"/>
            <person name="Thrash A."/>
            <person name="Conover J.L."/>
            <person name="Sanders W.S."/>
            <person name="Peterson D.G."/>
            <person name="Frelichowski J.E."/>
            <person name="Scheffler J.A."/>
            <person name="Scheffler B.E."/>
            <person name="Wendel J.F."/>
        </authorList>
    </citation>
    <scope>NUCLEOTIDE SEQUENCE [LARGE SCALE GENOMIC DNA]</scope>
    <source>
        <strain evidence="1">157</strain>
        <tissue evidence="1">Leaf</tissue>
    </source>
</reference>
<accession>A0A7J8MBJ7</accession>
<keyword evidence="2" id="KW-1185">Reference proteome</keyword>
<dbReference type="EMBL" id="JABEZX010000008">
    <property type="protein sequence ID" value="MBA0562111.1"/>
    <property type="molecule type" value="Genomic_DNA"/>
</dbReference>
<gene>
    <name evidence="1" type="ORF">Golob_007186</name>
</gene>
<dbReference type="AlphaFoldDB" id="A0A7J8MBJ7"/>
<protein>
    <submittedName>
        <fullName evidence="1">Uncharacterized protein</fullName>
    </submittedName>
</protein>
<proteinExistence type="predicted"/>
<evidence type="ECO:0000313" key="1">
    <source>
        <dbReference type="EMBL" id="MBA0562111.1"/>
    </source>
</evidence>
<organism evidence="1 2">
    <name type="scientific">Gossypium lobatum</name>
    <dbReference type="NCBI Taxonomy" id="34289"/>
    <lineage>
        <taxon>Eukaryota</taxon>
        <taxon>Viridiplantae</taxon>
        <taxon>Streptophyta</taxon>
        <taxon>Embryophyta</taxon>
        <taxon>Tracheophyta</taxon>
        <taxon>Spermatophyta</taxon>
        <taxon>Magnoliopsida</taxon>
        <taxon>eudicotyledons</taxon>
        <taxon>Gunneridae</taxon>
        <taxon>Pentapetalae</taxon>
        <taxon>rosids</taxon>
        <taxon>malvids</taxon>
        <taxon>Malvales</taxon>
        <taxon>Malvaceae</taxon>
        <taxon>Malvoideae</taxon>
        <taxon>Gossypium</taxon>
    </lineage>
</organism>
<sequence length="49" mass="5770">MENQMQGSKLFSRRLIQSEVEGCILFFPFISVTTFFECQEGPLFFYGCY</sequence>
<comment type="caution">
    <text evidence="1">The sequence shown here is derived from an EMBL/GenBank/DDBJ whole genome shotgun (WGS) entry which is preliminary data.</text>
</comment>
<dbReference type="Proteomes" id="UP000593572">
    <property type="component" value="Unassembled WGS sequence"/>
</dbReference>
<name>A0A7J8MBJ7_9ROSI</name>